<feature type="binding site" evidence="4">
    <location>
        <position position="201"/>
    </location>
    <ligand>
        <name>ATP</name>
        <dbReference type="ChEBI" id="CHEBI:30616"/>
    </ligand>
</feature>
<dbReference type="Pfam" id="PF02222">
    <property type="entry name" value="ATP-grasp"/>
    <property type="match status" value="1"/>
</dbReference>
<feature type="binding site" evidence="4">
    <location>
        <position position="97"/>
    </location>
    <ligand>
        <name>ATP</name>
        <dbReference type="ChEBI" id="CHEBI:30616"/>
    </ligand>
</feature>
<keyword evidence="8" id="KW-1185">Reference proteome</keyword>
<dbReference type="PROSITE" id="PS50975">
    <property type="entry name" value="ATP_GRASP"/>
    <property type="match status" value="1"/>
</dbReference>
<comment type="function">
    <text evidence="5">Catalyzes the ATP-dependent conversion of 5-aminoimidazole ribonucleotide (AIR) and HCO(3)- to N5-carboxyaminoimidazole ribonucleotide (N5-CAIR).</text>
</comment>
<protein>
    <recommendedName>
        <fullName evidence="4 5">N5-carboxyaminoimidazole ribonucleotide synthase</fullName>
        <shortName evidence="4 5">N5-CAIR synthase</shortName>
        <ecNumber evidence="4 5">6.3.4.18</ecNumber>
    </recommendedName>
    <alternativeName>
        <fullName evidence="4 5">5-(carboxyamino)imidazole ribonucleotide synthetase</fullName>
    </alternativeName>
</protein>
<dbReference type="NCBIfam" id="NF004678">
    <property type="entry name" value="PRK06019.1-4"/>
    <property type="match status" value="1"/>
</dbReference>
<name>A0ABT0KM63_9GAMM</name>
<feature type="binding site" evidence="4">
    <location>
        <position position="137"/>
    </location>
    <ligand>
        <name>ATP</name>
        <dbReference type="ChEBI" id="CHEBI:30616"/>
    </ligand>
</feature>
<dbReference type="InterPro" id="IPR040686">
    <property type="entry name" value="PurK_C"/>
</dbReference>
<keyword evidence="1 4" id="KW-0547">Nucleotide-binding</keyword>
<evidence type="ECO:0000256" key="3">
    <source>
        <dbReference type="ARBA" id="ARBA00022840"/>
    </source>
</evidence>
<feature type="binding site" evidence="4">
    <location>
        <begin position="170"/>
        <end position="173"/>
    </location>
    <ligand>
        <name>ATP</name>
        <dbReference type="ChEBI" id="CHEBI:30616"/>
    </ligand>
</feature>
<evidence type="ECO:0000313" key="8">
    <source>
        <dbReference type="Proteomes" id="UP001202134"/>
    </source>
</evidence>
<comment type="catalytic activity">
    <reaction evidence="4 5">
        <text>5-amino-1-(5-phospho-beta-D-ribosyl)imidazole + hydrogencarbonate + ATP = 5-carboxyamino-1-(5-phospho-D-ribosyl)imidazole + ADP + phosphate + 2 H(+)</text>
        <dbReference type="Rhea" id="RHEA:19317"/>
        <dbReference type="ChEBI" id="CHEBI:15378"/>
        <dbReference type="ChEBI" id="CHEBI:17544"/>
        <dbReference type="ChEBI" id="CHEBI:30616"/>
        <dbReference type="ChEBI" id="CHEBI:43474"/>
        <dbReference type="ChEBI" id="CHEBI:58730"/>
        <dbReference type="ChEBI" id="CHEBI:137981"/>
        <dbReference type="ChEBI" id="CHEBI:456216"/>
        <dbReference type="EC" id="6.3.4.18"/>
    </reaction>
</comment>
<keyword evidence="3 4" id="KW-0067">ATP-binding</keyword>
<evidence type="ECO:0000259" key="6">
    <source>
        <dbReference type="PROSITE" id="PS50975"/>
    </source>
</evidence>
<reference evidence="7 8" key="1">
    <citation type="submission" date="2022-01" db="EMBL/GenBank/DDBJ databases">
        <title>Whole genome-based taxonomy of the Shewanellaceae.</title>
        <authorList>
            <person name="Martin-Rodriguez A.J."/>
        </authorList>
    </citation>
    <scope>NUCLEOTIDE SEQUENCE [LARGE SCALE GENOMIC DNA]</scope>
    <source>
        <strain evidence="7 8">DSM 24955</strain>
    </source>
</reference>
<dbReference type="InterPro" id="IPR011054">
    <property type="entry name" value="Rudment_hybrid_motif"/>
</dbReference>
<dbReference type="Pfam" id="PF17769">
    <property type="entry name" value="PurK_C"/>
    <property type="match status" value="1"/>
</dbReference>
<dbReference type="EMBL" id="JAKIKU010000002">
    <property type="protein sequence ID" value="MCL1044684.1"/>
    <property type="molecule type" value="Genomic_DNA"/>
</dbReference>
<feature type="binding site" evidence="4">
    <location>
        <position position="178"/>
    </location>
    <ligand>
        <name>ATP</name>
        <dbReference type="ChEBI" id="CHEBI:30616"/>
    </ligand>
</feature>
<dbReference type="PANTHER" id="PTHR11609:SF5">
    <property type="entry name" value="PHOSPHORIBOSYLAMINOIMIDAZOLE CARBOXYLASE"/>
    <property type="match status" value="1"/>
</dbReference>
<dbReference type="EC" id="6.3.4.18" evidence="4 5"/>
<keyword evidence="4 5" id="KW-0436">Ligase</keyword>
<dbReference type="RefSeq" id="WP_248954966.1">
    <property type="nucleotide sequence ID" value="NZ_JAKIKU010000002.1"/>
</dbReference>
<dbReference type="Proteomes" id="UP001202134">
    <property type="component" value="Unassembled WGS sequence"/>
</dbReference>
<dbReference type="InterPro" id="IPR005875">
    <property type="entry name" value="PurK"/>
</dbReference>
<feature type="domain" description="ATP-grasp" evidence="6">
    <location>
        <begin position="101"/>
        <end position="284"/>
    </location>
</feature>
<comment type="pathway">
    <text evidence="4 5">Purine metabolism; IMP biosynthesis via de novo pathway; 5-amino-1-(5-phospho-D-ribosyl)imidazole-4-carboxylate from 5-amino-1-(5-phospho-D-ribosyl)imidazole (N5-CAIR route): step 1/2.</text>
</comment>
<dbReference type="HAMAP" id="MF_01928">
    <property type="entry name" value="PurK"/>
    <property type="match status" value="1"/>
</dbReference>
<accession>A0ABT0KM63</accession>
<comment type="similarity">
    <text evidence="4 5">Belongs to the PurK/PurT family.</text>
</comment>
<evidence type="ECO:0000256" key="5">
    <source>
        <dbReference type="RuleBase" id="RU361200"/>
    </source>
</evidence>
<feature type="binding site" evidence="4">
    <location>
        <begin position="142"/>
        <end position="148"/>
    </location>
    <ligand>
        <name>ATP</name>
        <dbReference type="ChEBI" id="CHEBI:30616"/>
    </ligand>
</feature>
<gene>
    <name evidence="4 5 7" type="primary">purK</name>
    <name evidence="7" type="ORF">L2737_04995</name>
</gene>
<organism evidence="7 8">
    <name type="scientific">Shewanella electrodiphila</name>
    <dbReference type="NCBI Taxonomy" id="934143"/>
    <lineage>
        <taxon>Bacteria</taxon>
        <taxon>Pseudomonadati</taxon>
        <taxon>Pseudomonadota</taxon>
        <taxon>Gammaproteobacteria</taxon>
        <taxon>Alteromonadales</taxon>
        <taxon>Shewanellaceae</taxon>
        <taxon>Shewanella</taxon>
    </lineage>
</organism>
<dbReference type="Gene3D" id="3.40.50.20">
    <property type="match status" value="1"/>
</dbReference>
<evidence type="ECO:0000256" key="1">
    <source>
        <dbReference type="ARBA" id="ARBA00022741"/>
    </source>
</evidence>
<sequence>MSKQDSQSNTQTPAKQHNVWVLGDGQLGAMLSHAGQPLAINVRPVDIMTPSDERLPLQGTDIITAEREQWPESSLSLQLSEHPHFINGHVFGRLADRFTQKSLLDELSVPTSPWELVDDNTQTEALHQQYGDRVLLKRRTGGYDGKGQHWLKQAEATDIPADWRNEAIAEQAINFDEEVSIVGVRTQTGECVFYPLTLNLHQDGILMASIAPLTRLDHLQPQAETMLTSVMDELEYVGVMAMECFRVGDKLLVNELAPRVHNSGHWTQSGCHINQFELHLRALCGLPIHKPQVNFQCVMVNLIGVDKDDRWLSLPNAELFWYNKEVRVGRKVGHLNLSAHSNDMVNDSIGQLQQWMPQQYQAPLAWILDEFSR</sequence>
<dbReference type="InterPro" id="IPR003135">
    <property type="entry name" value="ATP-grasp_carboxylate-amine"/>
</dbReference>
<dbReference type="Gene3D" id="3.30.1490.20">
    <property type="entry name" value="ATP-grasp fold, A domain"/>
    <property type="match status" value="1"/>
</dbReference>
<feature type="binding site" evidence="4">
    <location>
        <begin position="254"/>
        <end position="255"/>
    </location>
    <ligand>
        <name>ATP</name>
        <dbReference type="ChEBI" id="CHEBI:30616"/>
    </ligand>
</feature>
<dbReference type="InterPro" id="IPR011761">
    <property type="entry name" value="ATP-grasp"/>
</dbReference>
<dbReference type="PANTHER" id="PTHR11609">
    <property type="entry name" value="PURINE BIOSYNTHESIS PROTEIN 6/7, PUR6/7"/>
    <property type="match status" value="1"/>
</dbReference>
<dbReference type="InterPro" id="IPR013815">
    <property type="entry name" value="ATP_grasp_subdomain_1"/>
</dbReference>
<dbReference type="InterPro" id="IPR016185">
    <property type="entry name" value="PreATP-grasp_dom_sf"/>
</dbReference>
<dbReference type="GO" id="GO:0034028">
    <property type="term" value="F:5-(carboxyamino)imidazole ribonucleotide synthase activity"/>
    <property type="evidence" value="ECO:0007669"/>
    <property type="project" value="UniProtKB-EC"/>
</dbReference>
<dbReference type="Gene3D" id="3.30.470.20">
    <property type="entry name" value="ATP-grasp fold, B domain"/>
    <property type="match status" value="1"/>
</dbReference>
<keyword evidence="2 4" id="KW-0658">Purine biosynthesis</keyword>
<dbReference type="NCBIfam" id="TIGR01161">
    <property type="entry name" value="purK"/>
    <property type="match status" value="1"/>
</dbReference>
<comment type="caution">
    <text evidence="7">The sequence shown here is derived from an EMBL/GenBank/DDBJ whole genome shotgun (WGS) entry which is preliminary data.</text>
</comment>
<comment type="function">
    <text evidence="4">Catalyzes the ATP-dependent conversion of 5-aminoimidazole ribonucleotide (AIR) and HCO(3)(-) to N5-carboxyaminoimidazole ribonucleotide (N5-CAIR).</text>
</comment>
<evidence type="ECO:0000256" key="4">
    <source>
        <dbReference type="HAMAP-Rule" id="MF_01928"/>
    </source>
</evidence>
<comment type="subunit">
    <text evidence="4 5">Homodimer.</text>
</comment>
<dbReference type="SUPFAM" id="SSF52440">
    <property type="entry name" value="PreATP-grasp domain"/>
    <property type="match status" value="1"/>
</dbReference>
<dbReference type="SUPFAM" id="SSF51246">
    <property type="entry name" value="Rudiment single hybrid motif"/>
    <property type="match status" value="1"/>
</dbReference>
<proteinExistence type="inferred from homology"/>
<evidence type="ECO:0000313" key="7">
    <source>
        <dbReference type="EMBL" id="MCL1044684.1"/>
    </source>
</evidence>
<evidence type="ECO:0000256" key="2">
    <source>
        <dbReference type="ARBA" id="ARBA00022755"/>
    </source>
</evidence>
<dbReference type="SUPFAM" id="SSF56059">
    <property type="entry name" value="Glutathione synthetase ATP-binding domain-like"/>
    <property type="match status" value="1"/>
</dbReference>